<dbReference type="EMBL" id="GDHC01011768">
    <property type="protein sequence ID" value="JAQ06861.1"/>
    <property type="molecule type" value="Transcribed_RNA"/>
</dbReference>
<accession>A0A0A9XJI0</accession>
<evidence type="ECO:0000313" key="1">
    <source>
        <dbReference type="EMBL" id="JAG20887.1"/>
    </source>
</evidence>
<organism evidence="1">
    <name type="scientific">Lygus hesperus</name>
    <name type="common">Western plant bug</name>
    <dbReference type="NCBI Taxonomy" id="30085"/>
    <lineage>
        <taxon>Eukaryota</taxon>
        <taxon>Metazoa</taxon>
        <taxon>Ecdysozoa</taxon>
        <taxon>Arthropoda</taxon>
        <taxon>Hexapoda</taxon>
        <taxon>Insecta</taxon>
        <taxon>Pterygota</taxon>
        <taxon>Neoptera</taxon>
        <taxon>Paraneoptera</taxon>
        <taxon>Hemiptera</taxon>
        <taxon>Heteroptera</taxon>
        <taxon>Panheteroptera</taxon>
        <taxon>Cimicomorpha</taxon>
        <taxon>Miridae</taxon>
        <taxon>Mirini</taxon>
        <taxon>Lygus</taxon>
    </lineage>
</organism>
<protein>
    <submittedName>
        <fullName evidence="1">DNA topoisomerase 1</fullName>
    </submittedName>
</protein>
<reference evidence="2" key="3">
    <citation type="journal article" date="2016" name="Gigascience">
        <title>De novo construction of an expanded transcriptome assembly for the western tarnished plant bug, Lygus hesperus.</title>
        <authorList>
            <person name="Tassone E.E."/>
            <person name="Geib S.M."/>
            <person name="Hall B."/>
            <person name="Fabrick J.A."/>
            <person name="Brent C.S."/>
            <person name="Hull J.J."/>
        </authorList>
    </citation>
    <scope>NUCLEOTIDE SEQUENCE</scope>
</reference>
<dbReference type="EMBL" id="GBHO01022717">
    <property type="protein sequence ID" value="JAG20887.1"/>
    <property type="molecule type" value="Transcribed_RNA"/>
</dbReference>
<dbReference type="AlphaFoldDB" id="A0A0A9XJI0"/>
<name>A0A0A9XJI0_LYGHE</name>
<keyword evidence="1" id="KW-0413">Isomerase</keyword>
<evidence type="ECO:0000313" key="2">
    <source>
        <dbReference type="EMBL" id="JAQ06861.1"/>
    </source>
</evidence>
<proteinExistence type="predicted"/>
<reference evidence="1" key="2">
    <citation type="submission" date="2014-07" db="EMBL/GenBank/DDBJ databases">
        <authorList>
            <person name="Hull J."/>
        </authorList>
    </citation>
    <scope>NUCLEOTIDE SEQUENCE</scope>
</reference>
<reference evidence="1" key="1">
    <citation type="journal article" date="2014" name="PLoS ONE">
        <title>Transcriptome-Based Identification of ABC Transporters in the Western Tarnished Plant Bug Lygus hesperus.</title>
        <authorList>
            <person name="Hull J.J."/>
            <person name="Chaney K."/>
            <person name="Geib S.M."/>
            <person name="Fabrick J.A."/>
            <person name="Brent C.S."/>
            <person name="Walsh D."/>
            <person name="Lavine L.C."/>
        </authorList>
    </citation>
    <scope>NUCLEOTIDE SEQUENCE</scope>
</reference>
<sequence length="154" mass="17489">MYRGLQPATPHPCKGIRICSTGTAVGTGATACNNDAVYASERIYGGESNCSSYSRWWNRGNRKQNGSDNQVKQQQKRMVRRPYHHHQHRRKRYTALYRIYTRPRHKMELGYNTFNYRTLRTGSGGGEDAADTLPCCCCYCCGCTLCNSCVLQTD</sequence>
<dbReference type="PROSITE" id="PS51257">
    <property type="entry name" value="PROKAR_LIPOPROTEIN"/>
    <property type="match status" value="1"/>
</dbReference>
<dbReference type="GO" id="GO:0016853">
    <property type="term" value="F:isomerase activity"/>
    <property type="evidence" value="ECO:0007669"/>
    <property type="project" value="UniProtKB-KW"/>
</dbReference>
<gene>
    <name evidence="1" type="primary">TOP1_0</name>
    <name evidence="1" type="ORF">CM83_103058</name>
    <name evidence="2" type="ORF">g.31409</name>
</gene>